<evidence type="ECO:0000259" key="2">
    <source>
        <dbReference type="Pfam" id="PF17919"/>
    </source>
</evidence>
<feature type="compositionally biased region" description="Basic and acidic residues" evidence="1">
    <location>
        <begin position="397"/>
        <end position="413"/>
    </location>
</feature>
<dbReference type="InterPro" id="IPR051320">
    <property type="entry name" value="Viral_Replic_Matur_Polypro"/>
</dbReference>
<comment type="caution">
    <text evidence="3">The sequence shown here is derived from an EMBL/GenBank/DDBJ whole genome shotgun (WGS) entry which is preliminary data.</text>
</comment>
<keyword evidence="4" id="KW-1185">Reference proteome</keyword>
<feature type="non-terminal residue" evidence="3">
    <location>
        <position position="1"/>
    </location>
</feature>
<reference evidence="4" key="1">
    <citation type="submission" date="2017-03" db="EMBL/GenBank/DDBJ databases">
        <title>Phytopthora megakarya and P. palmivora, two closely related causual agents of cacao black pod achieved similar genome size and gene model numbers by different mechanisms.</title>
        <authorList>
            <person name="Ali S."/>
            <person name="Shao J."/>
            <person name="Larry D.J."/>
            <person name="Kronmiller B."/>
            <person name="Shen D."/>
            <person name="Strem M.D."/>
            <person name="Melnick R.L."/>
            <person name="Guiltinan M.J."/>
            <person name="Tyler B.M."/>
            <person name="Meinhardt L.W."/>
            <person name="Bailey B.A."/>
        </authorList>
    </citation>
    <scope>NUCLEOTIDE SEQUENCE [LARGE SCALE GENOMIC DNA]</scope>
    <source>
        <strain evidence="4">zdho120</strain>
    </source>
</reference>
<accession>A0A225VPK2</accession>
<feature type="compositionally biased region" description="Polar residues" evidence="1">
    <location>
        <begin position="443"/>
        <end position="479"/>
    </location>
</feature>
<evidence type="ECO:0000256" key="1">
    <source>
        <dbReference type="SAM" id="MobiDB-lite"/>
    </source>
</evidence>
<evidence type="ECO:0000313" key="3">
    <source>
        <dbReference type="EMBL" id="OWZ07034.1"/>
    </source>
</evidence>
<protein>
    <submittedName>
        <fullName evidence="3">Retrovirus-related Pol Polyprotein from transposon 17.6</fullName>
    </submittedName>
</protein>
<proteinExistence type="predicted"/>
<dbReference type="SUPFAM" id="SSF56672">
    <property type="entry name" value="DNA/RNA polymerases"/>
    <property type="match status" value="1"/>
</dbReference>
<dbReference type="PANTHER" id="PTHR33064">
    <property type="entry name" value="POL PROTEIN"/>
    <property type="match status" value="1"/>
</dbReference>
<feature type="compositionally biased region" description="Low complexity" evidence="1">
    <location>
        <begin position="424"/>
        <end position="442"/>
    </location>
</feature>
<dbReference type="Pfam" id="PF17919">
    <property type="entry name" value="RT_RNaseH_2"/>
    <property type="match status" value="1"/>
</dbReference>
<gene>
    <name evidence="3" type="ORF">PHMEG_00020626</name>
</gene>
<dbReference type="OrthoDB" id="129901at2759"/>
<dbReference type="InterPro" id="IPR041577">
    <property type="entry name" value="RT_RNaseH_2"/>
</dbReference>
<feature type="compositionally biased region" description="Low complexity" evidence="1">
    <location>
        <begin position="486"/>
        <end position="497"/>
    </location>
</feature>
<feature type="region of interest" description="Disordered" evidence="1">
    <location>
        <begin position="376"/>
        <end position="526"/>
    </location>
</feature>
<dbReference type="InterPro" id="IPR043128">
    <property type="entry name" value="Rev_trsase/Diguanyl_cyclase"/>
</dbReference>
<feature type="region of interest" description="Disordered" evidence="1">
    <location>
        <begin position="190"/>
        <end position="210"/>
    </location>
</feature>
<dbReference type="PANTHER" id="PTHR33064:SF37">
    <property type="entry name" value="RIBONUCLEASE H"/>
    <property type="match status" value="1"/>
</dbReference>
<dbReference type="Gene3D" id="3.30.70.270">
    <property type="match status" value="1"/>
</dbReference>
<dbReference type="EMBL" id="NBNE01003705">
    <property type="protein sequence ID" value="OWZ07034.1"/>
    <property type="molecule type" value="Genomic_DNA"/>
</dbReference>
<dbReference type="AlphaFoldDB" id="A0A225VPK2"/>
<feature type="domain" description="Reverse transcriptase/retrotransposon-derived protein RNase H-like" evidence="2">
    <location>
        <begin position="73"/>
        <end position="116"/>
    </location>
</feature>
<evidence type="ECO:0000313" key="4">
    <source>
        <dbReference type="Proteomes" id="UP000198211"/>
    </source>
</evidence>
<dbReference type="FunFam" id="3.30.70.270:FF:000020">
    <property type="entry name" value="Transposon Tf2-6 polyprotein-like Protein"/>
    <property type="match status" value="1"/>
</dbReference>
<name>A0A225VPK2_9STRA</name>
<dbReference type="Proteomes" id="UP000198211">
    <property type="component" value="Unassembled WGS sequence"/>
</dbReference>
<feature type="region of interest" description="Disordered" evidence="1">
    <location>
        <begin position="136"/>
        <end position="178"/>
    </location>
</feature>
<organism evidence="3 4">
    <name type="scientific">Phytophthora megakarya</name>
    <dbReference type="NCBI Taxonomy" id="4795"/>
    <lineage>
        <taxon>Eukaryota</taxon>
        <taxon>Sar</taxon>
        <taxon>Stramenopiles</taxon>
        <taxon>Oomycota</taxon>
        <taxon>Peronosporomycetes</taxon>
        <taxon>Peronosporales</taxon>
        <taxon>Peronosporaceae</taxon>
        <taxon>Phytophthora</taxon>
    </lineage>
</organism>
<sequence length="603" mass="63757">KSMGYLGHLLSGNGVQPLDRLITAVTKFPRPKDPEAVRRFVHLAGYYRRFLQGFGSIVEPPTRLLKKNVEWHWTELQEFAFERAKMMLTTRPLLLYPDFERPFRLVTNASQAATTVTQVATDEATVLGVQPADVAGKTAGAPSTPVTPELVTPKDDRGVANDGDTAGTSAYAEHGDDAVQDGYVVQEDSEVHDDDANVNSESAVDGGTARPTMRATRATYTINDTTDAANVAATAKDTASVVASVGMKRTTNDATKEATTANGTAIVEDAETLSLHSDGKAASVTHVTRMMSSTNGTVDLNDVVAANNAANAHDVTMTSSGVRNDDEVVANGTAGTTAAGMVPASGVLTATDAANVDGGVTACDGRKGLMATATVSPPTDLMRNTERETSTLGRRYARNEQCRSDAYSTHDDNSVPPTTMLSVAPAPRTASATPANAPRTTNWETTAVPRTTSETTTPKVANRHTVTTLPSTKANTTTMAERAKGTTVLATTMATTAENLPATTSVGRDAPTRLRTKNQDDGLGDDDGDPAVAETTLQLTDNQIISAQKSSRFVRKLVNDGTYQGKKIETRFGLVSAAAKDGWRVVLLPALWAVVFTELHGSV</sequence>
<dbReference type="InterPro" id="IPR043502">
    <property type="entry name" value="DNA/RNA_pol_sf"/>
</dbReference>